<dbReference type="SUPFAM" id="SSF50978">
    <property type="entry name" value="WD40 repeat-like"/>
    <property type="match status" value="1"/>
</dbReference>
<gene>
    <name evidence="5" type="ORF">BaRGS_00016072</name>
</gene>
<dbReference type="EMBL" id="JACVVK020000101">
    <property type="protein sequence ID" value="KAK7492593.1"/>
    <property type="molecule type" value="Genomic_DNA"/>
</dbReference>
<dbReference type="SMART" id="SM00320">
    <property type="entry name" value="WD40"/>
    <property type="match status" value="1"/>
</dbReference>
<evidence type="ECO:0000313" key="6">
    <source>
        <dbReference type="Proteomes" id="UP001519460"/>
    </source>
</evidence>
<keyword evidence="2" id="KW-0677">Repeat</keyword>
<dbReference type="PROSITE" id="PS50082">
    <property type="entry name" value="WD_REPEATS_2"/>
    <property type="match status" value="1"/>
</dbReference>
<dbReference type="InterPro" id="IPR001810">
    <property type="entry name" value="F-box_dom"/>
</dbReference>
<dbReference type="Pfam" id="PF00400">
    <property type="entry name" value="WD40"/>
    <property type="match status" value="1"/>
</dbReference>
<dbReference type="InterPro" id="IPR042627">
    <property type="entry name" value="FBXW2"/>
</dbReference>
<sequence length="451" mass="51472">MYVAFHSPGLRDPVLDCEAVSQKQKSNCHSKVSLQIYVCSSSDEFQVWLNTFINDVTKLSMEQMEEFCTTLLEKCTIEQKCFIERCLHGLMSYDFITGLPEIPVICILQYLEPETLLKCRQVCRAWNSIITNMSQLWWQFCLKKGGKVEAFNKARGTDYFHMDYIIIGTYFGEVKLWSPQDPNCHLHELTGHVNMVTSIAVHPSQQYIITSSVDGSMRLHHLADGSGWKVLLQPPDTSLSDVTYIHFLPDVIPETLRFVFGTSRYVGLAIIGHKGTVLDQNYIGPVFRYLSFANAKSDPTLFYLTSYEGHEQRPGPCLIKRFRISESGFFDEKIVHYSHMYKLDYRILAAGKRFLLLINYEGNFILLDVLRPAFVSHFKCRPTPIPTMGLPALLKKSCFGETDCLDGLCPESMRPGKTVLMTAGENSILSWKWNGDLWGDVCWHSGDVVLY</sequence>
<dbReference type="PROSITE" id="PS50181">
    <property type="entry name" value="FBOX"/>
    <property type="match status" value="1"/>
</dbReference>
<dbReference type="AlphaFoldDB" id="A0ABD0KZB8"/>
<feature type="domain" description="F-box" evidence="4">
    <location>
        <begin position="93"/>
        <end position="140"/>
    </location>
</feature>
<dbReference type="SUPFAM" id="SSF81383">
    <property type="entry name" value="F-box domain"/>
    <property type="match status" value="1"/>
</dbReference>
<protein>
    <recommendedName>
        <fullName evidence="4">F-box domain-containing protein</fullName>
    </recommendedName>
</protein>
<dbReference type="InterPro" id="IPR036322">
    <property type="entry name" value="WD40_repeat_dom_sf"/>
</dbReference>
<dbReference type="Pfam" id="PF12937">
    <property type="entry name" value="F-box-like"/>
    <property type="match status" value="1"/>
</dbReference>
<organism evidence="5 6">
    <name type="scientific">Batillaria attramentaria</name>
    <dbReference type="NCBI Taxonomy" id="370345"/>
    <lineage>
        <taxon>Eukaryota</taxon>
        <taxon>Metazoa</taxon>
        <taxon>Spiralia</taxon>
        <taxon>Lophotrochozoa</taxon>
        <taxon>Mollusca</taxon>
        <taxon>Gastropoda</taxon>
        <taxon>Caenogastropoda</taxon>
        <taxon>Sorbeoconcha</taxon>
        <taxon>Cerithioidea</taxon>
        <taxon>Batillariidae</taxon>
        <taxon>Batillaria</taxon>
    </lineage>
</organism>
<dbReference type="InterPro" id="IPR015943">
    <property type="entry name" value="WD40/YVTN_repeat-like_dom_sf"/>
</dbReference>
<dbReference type="PANTHER" id="PTHR44436">
    <property type="entry name" value="F-BOX/WD REPEAT-CONTAINING PROTEIN 2"/>
    <property type="match status" value="1"/>
</dbReference>
<evidence type="ECO:0000256" key="2">
    <source>
        <dbReference type="ARBA" id="ARBA00022737"/>
    </source>
</evidence>
<dbReference type="Gene3D" id="2.130.10.10">
    <property type="entry name" value="YVTN repeat-like/Quinoprotein amine dehydrogenase"/>
    <property type="match status" value="1"/>
</dbReference>
<keyword evidence="6" id="KW-1185">Reference proteome</keyword>
<reference evidence="5 6" key="1">
    <citation type="journal article" date="2023" name="Sci. Data">
        <title>Genome assembly of the Korean intertidal mud-creeper Batillaria attramentaria.</title>
        <authorList>
            <person name="Patra A.K."/>
            <person name="Ho P.T."/>
            <person name="Jun S."/>
            <person name="Lee S.J."/>
            <person name="Kim Y."/>
            <person name="Won Y.J."/>
        </authorList>
    </citation>
    <scope>NUCLEOTIDE SEQUENCE [LARGE SCALE GENOMIC DNA]</scope>
    <source>
        <strain evidence="5">Wonlab-2016</strain>
    </source>
</reference>
<keyword evidence="1 3" id="KW-0853">WD repeat</keyword>
<dbReference type="InterPro" id="IPR036047">
    <property type="entry name" value="F-box-like_dom_sf"/>
</dbReference>
<dbReference type="Proteomes" id="UP001519460">
    <property type="component" value="Unassembled WGS sequence"/>
</dbReference>
<evidence type="ECO:0000313" key="5">
    <source>
        <dbReference type="EMBL" id="KAK7492593.1"/>
    </source>
</evidence>
<evidence type="ECO:0000259" key="4">
    <source>
        <dbReference type="PROSITE" id="PS50181"/>
    </source>
</evidence>
<dbReference type="PROSITE" id="PS50294">
    <property type="entry name" value="WD_REPEATS_REGION"/>
    <property type="match status" value="1"/>
</dbReference>
<dbReference type="Gene3D" id="1.20.1280.50">
    <property type="match status" value="1"/>
</dbReference>
<name>A0ABD0KZB8_9CAEN</name>
<feature type="repeat" description="WD" evidence="3">
    <location>
        <begin position="189"/>
        <end position="219"/>
    </location>
</feature>
<dbReference type="PANTHER" id="PTHR44436:SF1">
    <property type="entry name" value="F-BOX_WD REPEAT-CONTAINING PROTEIN 2"/>
    <property type="match status" value="1"/>
</dbReference>
<dbReference type="InterPro" id="IPR001680">
    <property type="entry name" value="WD40_rpt"/>
</dbReference>
<evidence type="ECO:0000256" key="3">
    <source>
        <dbReference type="PROSITE-ProRule" id="PRU00221"/>
    </source>
</evidence>
<comment type="caution">
    <text evidence="5">The sequence shown here is derived from an EMBL/GenBank/DDBJ whole genome shotgun (WGS) entry which is preliminary data.</text>
</comment>
<accession>A0ABD0KZB8</accession>
<dbReference type="SMART" id="SM00256">
    <property type="entry name" value="FBOX"/>
    <property type="match status" value="1"/>
</dbReference>
<proteinExistence type="predicted"/>
<evidence type="ECO:0000256" key="1">
    <source>
        <dbReference type="ARBA" id="ARBA00022574"/>
    </source>
</evidence>